<evidence type="ECO:0000313" key="3">
    <source>
        <dbReference type="Proteomes" id="UP000289465"/>
    </source>
</evidence>
<dbReference type="Proteomes" id="UP000289465">
    <property type="component" value="Unassembled WGS sequence"/>
</dbReference>
<feature type="compositionally biased region" description="Basic and acidic residues" evidence="1">
    <location>
        <begin position="50"/>
        <end position="60"/>
    </location>
</feature>
<evidence type="ECO:0000313" key="2">
    <source>
        <dbReference type="EMBL" id="SSW69705.1"/>
    </source>
</evidence>
<organism evidence="2 3">
    <name type="scientific">Achromobacter veterisilvae</name>
    <dbReference type="NCBI Taxonomy" id="2069367"/>
    <lineage>
        <taxon>Bacteria</taxon>
        <taxon>Pseudomonadati</taxon>
        <taxon>Pseudomonadota</taxon>
        <taxon>Betaproteobacteria</taxon>
        <taxon>Burkholderiales</taxon>
        <taxon>Alcaligenaceae</taxon>
        <taxon>Achromobacter</taxon>
    </lineage>
</organism>
<accession>A0A446CPM9</accession>
<dbReference type="OrthoDB" id="111180at2"/>
<evidence type="ECO:0000256" key="1">
    <source>
        <dbReference type="SAM" id="MobiDB-lite"/>
    </source>
</evidence>
<reference evidence="2 3" key="1">
    <citation type="submission" date="2018-07" db="EMBL/GenBank/DDBJ databases">
        <authorList>
            <person name="Peeters C."/>
        </authorList>
    </citation>
    <scope>NUCLEOTIDE SEQUENCE [LARGE SCALE GENOMIC DNA]</scope>
    <source>
        <strain evidence="2 3">LMG 30378</strain>
    </source>
</reference>
<dbReference type="RefSeq" id="WP_129242320.1">
    <property type="nucleotide sequence ID" value="NZ_UFQC01000019.1"/>
</dbReference>
<gene>
    <name evidence="2" type="ORF">AVE30378_03670</name>
</gene>
<protein>
    <submittedName>
        <fullName evidence="2">Uncharacterized protein</fullName>
    </submittedName>
</protein>
<sequence length="124" mass="13987">MPGEIKRREDRLDKLRQEKPQQEADAARGRSRDDERKPCNKNGKPKGRYKRDFGVPKDSGEEGFTDMDTRILKRAGGGYDYRYNAYTAVEEKVQIVTGLKMPECQVVNQGRAGVQAVRLAGGAR</sequence>
<name>A0A446CPM9_9BURK</name>
<proteinExistence type="predicted"/>
<feature type="compositionally biased region" description="Basic and acidic residues" evidence="1">
    <location>
        <begin position="1"/>
        <end position="38"/>
    </location>
</feature>
<dbReference type="AlphaFoldDB" id="A0A446CPM9"/>
<feature type="region of interest" description="Disordered" evidence="1">
    <location>
        <begin position="1"/>
        <end position="64"/>
    </location>
</feature>
<dbReference type="EMBL" id="UFQC01000019">
    <property type="protein sequence ID" value="SSW69705.1"/>
    <property type="molecule type" value="Genomic_DNA"/>
</dbReference>